<evidence type="ECO:0000256" key="7">
    <source>
        <dbReference type="SAM" id="MobiDB-lite"/>
    </source>
</evidence>
<proteinExistence type="inferred from homology"/>
<evidence type="ECO:0000313" key="10">
    <source>
        <dbReference type="EMBL" id="GIJ52011.1"/>
    </source>
</evidence>
<feature type="transmembrane region" description="Helical" evidence="8">
    <location>
        <begin position="111"/>
        <end position="132"/>
    </location>
</feature>
<feature type="region of interest" description="Disordered" evidence="7">
    <location>
        <begin position="206"/>
        <end position="226"/>
    </location>
</feature>
<sequence length="354" mass="36529">MQELFGGVGELSTLLLGFVLGGVLMLDTIPLVGVLVPADVAVLAAVGSRGPWEAVTVLLAIVAGTLAGWTLTFAVGRFLSGPLRRSWLGRRIGEARWVGAERLLAGNGGKMVLAAPFLPVFNTIVPIAAGSLRMSYPRFLAYGLSGATLWGAGYVGLGMAAKQLGGALFGSSSTLTTVIIGIPGLAIGWVILAQVRRRMAVEEAATSQESAATTAARSSTPLVQPRPRNSIAIATATSSGTVLIAPVALANRNRLPLSGASQNMIIARPAKNSAPMLAAPCTRSPGVAASYGGKGQPGEQVTAPEAAPNGAATMRHSTARRHALRSRFAMPCPAQAIRAVRERKRREDPGSVSV</sequence>
<evidence type="ECO:0000259" key="9">
    <source>
        <dbReference type="Pfam" id="PF09335"/>
    </source>
</evidence>
<dbReference type="PANTHER" id="PTHR30353:SF0">
    <property type="entry name" value="TRANSMEMBRANE PROTEIN"/>
    <property type="match status" value="1"/>
</dbReference>
<dbReference type="Proteomes" id="UP000619260">
    <property type="component" value="Unassembled WGS sequence"/>
</dbReference>
<evidence type="ECO:0000256" key="3">
    <source>
        <dbReference type="ARBA" id="ARBA00022475"/>
    </source>
</evidence>
<feature type="transmembrane region" description="Helical" evidence="8">
    <location>
        <begin position="12"/>
        <end position="45"/>
    </location>
</feature>
<keyword evidence="3" id="KW-1003">Cell membrane</keyword>
<reference evidence="10" key="1">
    <citation type="submission" date="2021-01" db="EMBL/GenBank/DDBJ databases">
        <title>Whole genome shotgun sequence of Virgisporangium aliadipatigenens NBRC 105644.</title>
        <authorList>
            <person name="Komaki H."/>
            <person name="Tamura T."/>
        </authorList>
    </citation>
    <scope>NUCLEOTIDE SEQUENCE</scope>
    <source>
        <strain evidence="10">NBRC 105644</strain>
    </source>
</reference>
<keyword evidence="5 8" id="KW-1133">Transmembrane helix</keyword>
<dbReference type="Pfam" id="PF09335">
    <property type="entry name" value="VTT_dom"/>
    <property type="match status" value="1"/>
</dbReference>
<name>A0A8J3YYG1_9ACTN</name>
<evidence type="ECO:0000256" key="5">
    <source>
        <dbReference type="ARBA" id="ARBA00022989"/>
    </source>
</evidence>
<feature type="transmembrane region" description="Helical" evidence="8">
    <location>
        <begin position="167"/>
        <end position="192"/>
    </location>
</feature>
<gene>
    <name evidence="10" type="ORF">Val02_88970</name>
</gene>
<dbReference type="InterPro" id="IPR032818">
    <property type="entry name" value="DedA-like"/>
</dbReference>
<protein>
    <recommendedName>
        <fullName evidence="9">VTT domain-containing protein</fullName>
    </recommendedName>
</protein>
<evidence type="ECO:0000256" key="4">
    <source>
        <dbReference type="ARBA" id="ARBA00022692"/>
    </source>
</evidence>
<evidence type="ECO:0000256" key="6">
    <source>
        <dbReference type="ARBA" id="ARBA00023136"/>
    </source>
</evidence>
<keyword evidence="4 8" id="KW-0812">Transmembrane</keyword>
<evidence type="ECO:0000313" key="11">
    <source>
        <dbReference type="Proteomes" id="UP000619260"/>
    </source>
</evidence>
<evidence type="ECO:0000256" key="2">
    <source>
        <dbReference type="ARBA" id="ARBA00010792"/>
    </source>
</evidence>
<accession>A0A8J3YYG1</accession>
<dbReference type="PANTHER" id="PTHR30353">
    <property type="entry name" value="INNER MEMBRANE PROTEIN DEDA-RELATED"/>
    <property type="match status" value="1"/>
</dbReference>
<feature type="transmembrane region" description="Helical" evidence="8">
    <location>
        <begin position="139"/>
        <end position="161"/>
    </location>
</feature>
<dbReference type="EMBL" id="BOPF01000060">
    <property type="protein sequence ID" value="GIJ52011.1"/>
    <property type="molecule type" value="Genomic_DNA"/>
</dbReference>
<keyword evidence="6 8" id="KW-0472">Membrane</keyword>
<organism evidence="10 11">
    <name type="scientific">Virgisporangium aliadipatigenens</name>
    <dbReference type="NCBI Taxonomy" id="741659"/>
    <lineage>
        <taxon>Bacteria</taxon>
        <taxon>Bacillati</taxon>
        <taxon>Actinomycetota</taxon>
        <taxon>Actinomycetes</taxon>
        <taxon>Micromonosporales</taxon>
        <taxon>Micromonosporaceae</taxon>
        <taxon>Virgisporangium</taxon>
    </lineage>
</organism>
<evidence type="ECO:0000256" key="1">
    <source>
        <dbReference type="ARBA" id="ARBA00004651"/>
    </source>
</evidence>
<feature type="domain" description="VTT" evidence="9">
    <location>
        <begin position="36"/>
        <end position="158"/>
    </location>
</feature>
<comment type="similarity">
    <text evidence="2">Belongs to the DedA family.</text>
</comment>
<dbReference type="InterPro" id="IPR032816">
    <property type="entry name" value="VTT_dom"/>
</dbReference>
<feature type="transmembrane region" description="Helical" evidence="8">
    <location>
        <begin position="57"/>
        <end position="79"/>
    </location>
</feature>
<evidence type="ECO:0000256" key="8">
    <source>
        <dbReference type="SAM" id="Phobius"/>
    </source>
</evidence>
<keyword evidence="11" id="KW-1185">Reference proteome</keyword>
<comment type="subcellular location">
    <subcellularLocation>
        <location evidence="1">Cell membrane</location>
        <topology evidence="1">Multi-pass membrane protein</topology>
    </subcellularLocation>
</comment>
<dbReference type="AlphaFoldDB" id="A0A8J3YYG1"/>
<dbReference type="GO" id="GO:0005886">
    <property type="term" value="C:plasma membrane"/>
    <property type="evidence" value="ECO:0007669"/>
    <property type="project" value="UniProtKB-SubCell"/>
</dbReference>
<comment type="caution">
    <text evidence="10">The sequence shown here is derived from an EMBL/GenBank/DDBJ whole genome shotgun (WGS) entry which is preliminary data.</text>
</comment>
<feature type="compositionally biased region" description="Low complexity" evidence="7">
    <location>
        <begin position="206"/>
        <end position="220"/>
    </location>
</feature>